<protein>
    <submittedName>
        <fullName evidence="1">Uncharacterized protein</fullName>
    </submittedName>
</protein>
<proteinExistence type="predicted"/>
<dbReference type="Proteomes" id="UP000719412">
    <property type="component" value="Unassembled WGS sequence"/>
</dbReference>
<gene>
    <name evidence="1" type="ORF">GEV33_001882</name>
</gene>
<sequence>MTHEGSCGDATACVGIRHTARGKCKLVRIASILPKNAKCTFYKQSKSEPKIPSVKGHGAPCHPDRGMTTDVDKLRELQTISVSGDIGNPTIPEDKALKCQQKLGSVLNAITKLHTVLNDMSRLYTNNVCRKNTEEEMIEKCRAVSRTGFQIYEGHDDQLNRDQWLNVTSESRDRI</sequence>
<reference evidence="1" key="1">
    <citation type="journal article" date="2020" name="J Insects Food Feed">
        <title>The yellow mealworm (Tenebrio molitor) genome: a resource for the emerging insects as food and feed industry.</title>
        <authorList>
            <person name="Eriksson T."/>
            <person name="Andere A."/>
            <person name="Kelstrup H."/>
            <person name="Emery V."/>
            <person name="Picard C."/>
        </authorList>
    </citation>
    <scope>NUCLEOTIDE SEQUENCE</scope>
    <source>
        <strain evidence="1">Stoneville</strain>
        <tissue evidence="1">Whole head</tissue>
    </source>
</reference>
<dbReference type="AlphaFoldDB" id="A0A8J6HUH1"/>
<accession>A0A8J6HUH1</accession>
<dbReference type="EMBL" id="JABDTM020010352">
    <property type="protein sequence ID" value="KAH0820909.1"/>
    <property type="molecule type" value="Genomic_DNA"/>
</dbReference>
<organism evidence="1 2">
    <name type="scientific">Tenebrio molitor</name>
    <name type="common">Yellow mealworm beetle</name>
    <dbReference type="NCBI Taxonomy" id="7067"/>
    <lineage>
        <taxon>Eukaryota</taxon>
        <taxon>Metazoa</taxon>
        <taxon>Ecdysozoa</taxon>
        <taxon>Arthropoda</taxon>
        <taxon>Hexapoda</taxon>
        <taxon>Insecta</taxon>
        <taxon>Pterygota</taxon>
        <taxon>Neoptera</taxon>
        <taxon>Endopterygota</taxon>
        <taxon>Coleoptera</taxon>
        <taxon>Polyphaga</taxon>
        <taxon>Cucujiformia</taxon>
        <taxon>Tenebrionidae</taxon>
        <taxon>Tenebrio</taxon>
    </lineage>
</organism>
<keyword evidence="2" id="KW-1185">Reference proteome</keyword>
<comment type="caution">
    <text evidence="1">The sequence shown here is derived from an EMBL/GenBank/DDBJ whole genome shotgun (WGS) entry which is preliminary data.</text>
</comment>
<evidence type="ECO:0000313" key="1">
    <source>
        <dbReference type="EMBL" id="KAH0820909.1"/>
    </source>
</evidence>
<reference evidence="1" key="2">
    <citation type="submission" date="2021-08" db="EMBL/GenBank/DDBJ databases">
        <authorList>
            <person name="Eriksson T."/>
        </authorList>
    </citation>
    <scope>NUCLEOTIDE SEQUENCE</scope>
    <source>
        <strain evidence="1">Stoneville</strain>
        <tissue evidence="1">Whole head</tissue>
    </source>
</reference>
<name>A0A8J6HUH1_TENMO</name>
<evidence type="ECO:0000313" key="2">
    <source>
        <dbReference type="Proteomes" id="UP000719412"/>
    </source>
</evidence>